<dbReference type="Proteomes" id="UP001307839">
    <property type="component" value="Unassembled WGS sequence"/>
</dbReference>
<keyword evidence="1" id="KW-0812">Transmembrane</keyword>
<sequence>MVPYSNAGRSLIEFLVTLLIGLAPVACGLLVLALQVDRKQEETIAVTANEAIYAIDRVIETLHESSTQALKFTGNPCDDILPELRKEVIKQPNVRSMALEKDHRVFCSTLYGSTDYMIDEGSDVNERLRVAAGNRATPNSAILRYRKQTSPYAVVAVADLRVLQAELLGFQNAVVLSLQFGTQYIWATGHGDASRVPNQAQNSLKLTSEQFGYTVHAGYPEGQTWRAMRQAMNSTFPSLLLVGIMTSAAGYWGLYRRAKGRQTQKHAR</sequence>
<accession>A0AB35WMV7</accession>
<name>A0AB35WMV7_9PSED</name>
<comment type="caution">
    <text evidence="3">The sequence shown here is derived from an EMBL/GenBank/DDBJ whole genome shotgun (WGS) entry which is preliminary data.</text>
</comment>
<evidence type="ECO:0000259" key="2">
    <source>
        <dbReference type="Pfam" id="PF12792"/>
    </source>
</evidence>
<evidence type="ECO:0000256" key="1">
    <source>
        <dbReference type="SAM" id="Phobius"/>
    </source>
</evidence>
<dbReference type="Pfam" id="PF12792">
    <property type="entry name" value="CSS-motif"/>
    <property type="match status" value="1"/>
</dbReference>
<dbReference type="EMBL" id="JAZDQP010000003">
    <property type="protein sequence ID" value="MEE1865778.1"/>
    <property type="molecule type" value="Genomic_DNA"/>
</dbReference>
<organism evidence="3 4">
    <name type="scientific">Pseudomonas auratipiscis</name>
    <dbReference type="NCBI Taxonomy" id="3115853"/>
    <lineage>
        <taxon>Bacteria</taxon>
        <taxon>Pseudomonadati</taxon>
        <taxon>Pseudomonadota</taxon>
        <taxon>Gammaproteobacteria</taxon>
        <taxon>Pseudomonadales</taxon>
        <taxon>Pseudomonadaceae</taxon>
        <taxon>Pseudomonas</taxon>
    </lineage>
</organism>
<proteinExistence type="predicted"/>
<protein>
    <submittedName>
        <fullName evidence="3">CSS-motif domain-containing protein</fullName>
    </submittedName>
</protein>
<keyword evidence="1" id="KW-1133">Transmembrane helix</keyword>
<dbReference type="RefSeq" id="WP_136475727.1">
    <property type="nucleotide sequence ID" value="NZ_JAZDCU010000003.1"/>
</dbReference>
<reference evidence="3 4" key="1">
    <citation type="submission" date="2024-01" db="EMBL/GenBank/DDBJ databases">
        <title>Unpublished Manusciprt.</title>
        <authorList>
            <person name="Duman M."/>
            <person name="Valdes E.G."/>
            <person name="Ajmi N."/>
            <person name="Altun S."/>
            <person name="Saticioglu I.B."/>
        </authorList>
    </citation>
    <scope>NUCLEOTIDE SEQUENCE [LARGE SCALE GENOMIC DNA]</scope>
    <source>
        <strain evidence="3 4">120P</strain>
    </source>
</reference>
<evidence type="ECO:0000313" key="3">
    <source>
        <dbReference type="EMBL" id="MEE1865778.1"/>
    </source>
</evidence>
<feature type="transmembrane region" description="Helical" evidence="1">
    <location>
        <begin position="12"/>
        <end position="34"/>
    </location>
</feature>
<dbReference type="AlphaFoldDB" id="A0AB35WMV7"/>
<keyword evidence="4" id="KW-1185">Reference proteome</keyword>
<feature type="transmembrane region" description="Helical" evidence="1">
    <location>
        <begin position="236"/>
        <end position="255"/>
    </location>
</feature>
<feature type="domain" description="Putative cyclic diguanylate phosphodiesterase CSS motif-containing" evidence="2">
    <location>
        <begin position="43"/>
        <end position="231"/>
    </location>
</feature>
<dbReference type="InterPro" id="IPR024744">
    <property type="entry name" value="CSS-motif_dom"/>
</dbReference>
<keyword evidence="1" id="KW-0472">Membrane</keyword>
<evidence type="ECO:0000313" key="4">
    <source>
        <dbReference type="Proteomes" id="UP001307839"/>
    </source>
</evidence>
<gene>
    <name evidence="3" type="ORF">V0R53_05150</name>
</gene>